<evidence type="ECO:0000313" key="6">
    <source>
        <dbReference type="Proteomes" id="UP001175261"/>
    </source>
</evidence>
<comment type="catalytic activity">
    <reaction evidence="2">
        <text>a diacylglycerol + H2O = a monoacylglycerol + a fatty acid + H(+)</text>
        <dbReference type="Rhea" id="RHEA:32731"/>
        <dbReference type="ChEBI" id="CHEBI:15377"/>
        <dbReference type="ChEBI" id="CHEBI:15378"/>
        <dbReference type="ChEBI" id="CHEBI:17408"/>
        <dbReference type="ChEBI" id="CHEBI:18035"/>
        <dbReference type="ChEBI" id="CHEBI:28868"/>
    </reaction>
</comment>
<dbReference type="InterPro" id="IPR051218">
    <property type="entry name" value="Sec_MonoDiacylglyc_Lipase"/>
</dbReference>
<dbReference type="SUPFAM" id="SSF53474">
    <property type="entry name" value="alpha/beta-Hydrolases"/>
    <property type="match status" value="1"/>
</dbReference>
<dbReference type="PANTHER" id="PTHR45856:SF21">
    <property type="entry name" value="FUNGAL LIPASE-LIKE DOMAIN-CONTAINING PROTEIN"/>
    <property type="match status" value="1"/>
</dbReference>
<evidence type="ECO:0000256" key="3">
    <source>
        <dbReference type="ARBA" id="ARBA00048461"/>
    </source>
</evidence>
<accession>A0AA39LBY1</accession>
<dbReference type="Proteomes" id="UP001175261">
    <property type="component" value="Unassembled WGS sequence"/>
</dbReference>
<protein>
    <recommendedName>
        <fullName evidence="4">Fungal lipase-type domain-containing protein</fullName>
    </recommendedName>
</protein>
<comment type="catalytic activity">
    <reaction evidence="3">
        <text>a monoacylglycerol + H2O = glycerol + a fatty acid + H(+)</text>
        <dbReference type="Rhea" id="RHEA:15245"/>
        <dbReference type="ChEBI" id="CHEBI:15377"/>
        <dbReference type="ChEBI" id="CHEBI:15378"/>
        <dbReference type="ChEBI" id="CHEBI:17408"/>
        <dbReference type="ChEBI" id="CHEBI:17754"/>
        <dbReference type="ChEBI" id="CHEBI:28868"/>
    </reaction>
</comment>
<proteinExistence type="inferred from homology"/>
<evidence type="ECO:0000313" key="5">
    <source>
        <dbReference type="EMBL" id="KAK0391490.1"/>
    </source>
</evidence>
<reference evidence="5" key="1">
    <citation type="submission" date="2022-10" db="EMBL/GenBank/DDBJ databases">
        <title>Determination and structural analysis of whole genome sequence of Sarocladium strictum F4-1.</title>
        <authorList>
            <person name="Hu L."/>
            <person name="Jiang Y."/>
        </authorList>
    </citation>
    <scope>NUCLEOTIDE SEQUENCE</scope>
    <source>
        <strain evidence="5">F4-1</strain>
    </source>
</reference>
<evidence type="ECO:0000256" key="2">
    <source>
        <dbReference type="ARBA" id="ARBA00047591"/>
    </source>
</evidence>
<dbReference type="CDD" id="cd00519">
    <property type="entry name" value="Lipase_3"/>
    <property type="match status" value="1"/>
</dbReference>
<keyword evidence="6" id="KW-1185">Reference proteome</keyword>
<sequence>MWKTKLAKSRTVRSAAQPIAASVGSAPTSNITASENSRASAAAVAELVKGLDFVFDQLDFENEPGDLLRLHLERLALEAAKYGNSRVQPGQAEPWSCTPEMGQLLYAACQCSSYIYDPVLQQQSDAELVPIMSRTPSMTGTEKAACIWRMGELHTLIVSIRGTASAADHMVNLNGQPTDASEVLGSDTGISVKAHKGFLSCARTLLPVVLRDLTRLVQSDGSIRRVVFTGHSAGGAVSSLLFLHLLCHQIPELSGVSLGLSTFGSPPVTSVDVTTLACKQPQCEFALSFVNEYDIVSRADPSYISSIIDLYRSRYGLPCMATDQPRRVEAPPRPEKAMLVDQLWTLPPPTFHLVGEVIILRATTAPSGVGPDDASSDEPTISTTYEAMQVTPQALSQTLFCEVGVHKRRLYLERMRAVTSAGKASSVFSRAETLVSRSGESIG</sequence>
<feature type="domain" description="Fungal lipase-type" evidence="4">
    <location>
        <begin position="157"/>
        <end position="299"/>
    </location>
</feature>
<dbReference type="GO" id="GO:0006629">
    <property type="term" value="P:lipid metabolic process"/>
    <property type="evidence" value="ECO:0007669"/>
    <property type="project" value="InterPro"/>
</dbReference>
<organism evidence="5 6">
    <name type="scientific">Sarocladium strictum</name>
    <name type="common">Black bundle disease fungus</name>
    <name type="synonym">Acremonium strictum</name>
    <dbReference type="NCBI Taxonomy" id="5046"/>
    <lineage>
        <taxon>Eukaryota</taxon>
        <taxon>Fungi</taxon>
        <taxon>Dikarya</taxon>
        <taxon>Ascomycota</taxon>
        <taxon>Pezizomycotina</taxon>
        <taxon>Sordariomycetes</taxon>
        <taxon>Hypocreomycetidae</taxon>
        <taxon>Hypocreales</taxon>
        <taxon>Sarocladiaceae</taxon>
        <taxon>Sarocladium</taxon>
    </lineage>
</organism>
<evidence type="ECO:0000256" key="1">
    <source>
        <dbReference type="ARBA" id="ARBA00043996"/>
    </source>
</evidence>
<dbReference type="Pfam" id="PF01764">
    <property type="entry name" value="Lipase_3"/>
    <property type="match status" value="1"/>
</dbReference>
<dbReference type="Gene3D" id="3.40.50.1820">
    <property type="entry name" value="alpha/beta hydrolase"/>
    <property type="match status" value="1"/>
</dbReference>
<gene>
    <name evidence="5" type="ORF">NLU13_0991</name>
</gene>
<dbReference type="AlphaFoldDB" id="A0AA39LBY1"/>
<comment type="similarity">
    <text evidence="1">Belongs to the AB hydrolase superfamily. Lipase family. Class 3 subfamily.</text>
</comment>
<dbReference type="PANTHER" id="PTHR45856">
    <property type="entry name" value="ALPHA/BETA-HYDROLASES SUPERFAMILY PROTEIN"/>
    <property type="match status" value="1"/>
</dbReference>
<comment type="caution">
    <text evidence="5">The sequence shown here is derived from an EMBL/GenBank/DDBJ whole genome shotgun (WGS) entry which is preliminary data.</text>
</comment>
<evidence type="ECO:0000259" key="4">
    <source>
        <dbReference type="Pfam" id="PF01764"/>
    </source>
</evidence>
<dbReference type="InterPro" id="IPR029058">
    <property type="entry name" value="AB_hydrolase_fold"/>
</dbReference>
<name>A0AA39LBY1_SARSR</name>
<dbReference type="EMBL" id="JAPDFR010000001">
    <property type="protein sequence ID" value="KAK0391490.1"/>
    <property type="molecule type" value="Genomic_DNA"/>
</dbReference>
<dbReference type="InterPro" id="IPR002921">
    <property type="entry name" value="Fungal_lipase-type"/>
</dbReference>